<dbReference type="InterPro" id="IPR001308">
    <property type="entry name" value="ETF_a/FixB"/>
</dbReference>
<keyword evidence="6" id="KW-1185">Reference proteome</keyword>
<dbReference type="AlphaFoldDB" id="F6CWQ9"/>
<dbReference type="KEGG" id="mpc:Mar181_1366"/>
<keyword evidence="2" id="KW-0249">Electron transport</keyword>
<evidence type="ECO:0000256" key="1">
    <source>
        <dbReference type="ARBA" id="ARBA00005817"/>
    </source>
</evidence>
<evidence type="ECO:0000313" key="5">
    <source>
        <dbReference type="EMBL" id="AEF54409.1"/>
    </source>
</evidence>
<dbReference type="Proteomes" id="UP000009230">
    <property type="component" value="Chromosome"/>
</dbReference>
<dbReference type="STRING" id="491952.Mar181_1366"/>
<dbReference type="Gene3D" id="3.40.50.1220">
    <property type="entry name" value="TPP-binding domain"/>
    <property type="match status" value="1"/>
</dbReference>
<evidence type="ECO:0000313" key="6">
    <source>
        <dbReference type="Proteomes" id="UP000009230"/>
    </source>
</evidence>
<evidence type="ECO:0000259" key="4">
    <source>
        <dbReference type="Pfam" id="PF01012"/>
    </source>
</evidence>
<dbReference type="InterPro" id="IPR014731">
    <property type="entry name" value="ETF_asu_C"/>
</dbReference>
<dbReference type="InterPro" id="IPR029035">
    <property type="entry name" value="DHS-like_NAD/FAD-binding_dom"/>
</dbReference>
<dbReference type="PANTHER" id="PTHR43153:SF1">
    <property type="entry name" value="ELECTRON TRANSFER FLAVOPROTEIN SUBUNIT ALPHA, MITOCHONDRIAL"/>
    <property type="match status" value="1"/>
</dbReference>
<dbReference type="PANTHER" id="PTHR43153">
    <property type="entry name" value="ELECTRON TRANSFER FLAVOPROTEIN ALPHA"/>
    <property type="match status" value="1"/>
</dbReference>
<organism evidence="5 6">
    <name type="scientific">Marinomonas posidonica (strain CECT 7376 / NCIMB 14433 / IVIA-Po-181)</name>
    <dbReference type="NCBI Taxonomy" id="491952"/>
    <lineage>
        <taxon>Bacteria</taxon>
        <taxon>Pseudomonadati</taxon>
        <taxon>Pseudomonadota</taxon>
        <taxon>Gammaproteobacteria</taxon>
        <taxon>Oceanospirillales</taxon>
        <taxon>Oceanospirillaceae</taxon>
        <taxon>Marinomonas</taxon>
    </lineage>
</organism>
<dbReference type="HOGENOM" id="CLU_034178_4_0_6"/>
<dbReference type="GO" id="GO:0050660">
    <property type="term" value="F:flavin adenine dinucleotide binding"/>
    <property type="evidence" value="ECO:0007669"/>
    <property type="project" value="InterPro"/>
</dbReference>
<evidence type="ECO:0000259" key="3">
    <source>
        <dbReference type="Pfam" id="PF00766"/>
    </source>
</evidence>
<name>F6CWQ9_MARPP</name>
<gene>
    <name evidence="5" type="ordered locus">Mar181_1366</name>
</gene>
<dbReference type="InterPro" id="IPR014729">
    <property type="entry name" value="Rossmann-like_a/b/a_fold"/>
</dbReference>
<comment type="similarity">
    <text evidence="1">Belongs to the ETF alpha-subunit/FixB family.</text>
</comment>
<accession>F6CWQ9</accession>
<dbReference type="OrthoDB" id="8584059at2"/>
<proteinExistence type="inferred from homology"/>
<dbReference type="eggNOG" id="COG2025">
    <property type="taxonomic scope" value="Bacteria"/>
</dbReference>
<dbReference type="SUPFAM" id="SSF52467">
    <property type="entry name" value="DHS-like NAD/FAD-binding domain"/>
    <property type="match status" value="1"/>
</dbReference>
<dbReference type="GO" id="GO:0033539">
    <property type="term" value="P:fatty acid beta-oxidation using acyl-CoA dehydrogenase"/>
    <property type="evidence" value="ECO:0007669"/>
    <property type="project" value="TreeGrafter"/>
</dbReference>
<dbReference type="EMBL" id="CP002771">
    <property type="protein sequence ID" value="AEF54409.1"/>
    <property type="molecule type" value="Genomic_DNA"/>
</dbReference>
<dbReference type="Pfam" id="PF00766">
    <property type="entry name" value="ETF_alpha"/>
    <property type="match status" value="1"/>
</dbReference>
<sequence length="432" mass="46781">MSQYHEILRRDPRAERIARNRLHPLHQAVLQASAVEQRGPTGLLRKNPHGQGFIGPNGIKRIDRLAGNPNTGVQAKRATASAKDVLLPLHQVVDENAYIMVVPDMVGGRLTSHDKDILGLAHDLAAERKAMDADERLAVVVVCFGESKESQFDLAGVDRLVHLDAQQYEGFAPEAKLSALLQLEKQYHPKHWLFPDSVNGGMDLASRLAVTLGERPATQAWQVSHQQTVCRAASASQDIHRSTPRILMLLEECGAPIDETRHEVLPLSVDGISASECHVSDQGLMTVDPNAVPLAEAEFILSAGNGIHNWQQFHDCAAMLGATEGASRVAVDDGFMPRARQVGASGTWVTARVYLAVGISGAIQHMQGIGQCDKIVAINTDAGCDMIKRADLAVIGDSEELLAELIRLAQVRTGKVLTTEIPSPNEETSHVA</sequence>
<reference evidence="5 6" key="1">
    <citation type="journal article" date="2012" name="Stand. Genomic Sci.">
        <title>Complete genome sequence of Marinomonas posidonica type strain (IVIA-Po-181(T)).</title>
        <authorList>
            <person name="Lucas-Elio P."/>
            <person name="Goodwin L."/>
            <person name="Woyke T."/>
            <person name="Pitluck S."/>
            <person name="Nolan M."/>
            <person name="Kyrpides N.C."/>
            <person name="Detter J.C."/>
            <person name="Copeland A."/>
            <person name="Lu M."/>
            <person name="Bruce D."/>
            <person name="Detter C."/>
            <person name="Tapia R."/>
            <person name="Han S."/>
            <person name="Land M.L."/>
            <person name="Ivanova N."/>
            <person name="Mikhailova N."/>
            <person name="Johnston A.W."/>
            <person name="Sanchez-Amat A."/>
        </authorList>
    </citation>
    <scope>NUCLEOTIDE SEQUENCE [LARGE SCALE GENOMIC DNA]</scope>
    <source>
        <strain evidence="6">CECT 7376 / NCIMB 14433 / IVIA-Po-181</strain>
    </source>
</reference>
<dbReference type="GO" id="GO:0009055">
    <property type="term" value="F:electron transfer activity"/>
    <property type="evidence" value="ECO:0007669"/>
    <property type="project" value="InterPro"/>
</dbReference>
<dbReference type="SUPFAM" id="SSF52402">
    <property type="entry name" value="Adenine nucleotide alpha hydrolases-like"/>
    <property type="match status" value="1"/>
</dbReference>
<evidence type="ECO:0000256" key="2">
    <source>
        <dbReference type="ARBA" id="ARBA00022982"/>
    </source>
</evidence>
<feature type="domain" description="Electron transfer flavoprotein alpha subunit C-terminal" evidence="3">
    <location>
        <begin position="294"/>
        <end position="369"/>
    </location>
</feature>
<dbReference type="RefSeq" id="WP_013795884.1">
    <property type="nucleotide sequence ID" value="NC_015559.1"/>
</dbReference>
<dbReference type="InterPro" id="IPR014730">
    <property type="entry name" value="ETF_a/b_N"/>
</dbReference>
<feature type="domain" description="Electron transfer flavoprotein alpha/beta-subunit N-terminal" evidence="4">
    <location>
        <begin position="106"/>
        <end position="235"/>
    </location>
</feature>
<protein>
    <submittedName>
        <fullName evidence="5">Electron transfer flavoprotein alpha subunit</fullName>
    </submittedName>
</protein>
<keyword evidence="2" id="KW-0813">Transport</keyword>
<dbReference type="Pfam" id="PF01012">
    <property type="entry name" value="ETF"/>
    <property type="match status" value="1"/>
</dbReference>
<dbReference type="Gene3D" id="3.40.50.620">
    <property type="entry name" value="HUPs"/>
    <property type="match status" value="1"/>
</dbReference>